<evidence type="ECO:0000313" key="2">
    <source>
        <dbReference type="Proteomes" id="UP000289856"/>
    </source>
</evidence>
<dbReference type="Proteomes" id="UP000289856">
    <property type="component" value="Chromosome"/>
</dbReference>
<sequence length="108" mass="12715">MFIPIGDFIPAPKPEFKRGKLSRRQRSELSAKEVKRLRERSDGVCEKCDSQRTSGKAHLERRWRSEEKPTAEDVVDLCTDCHKWADGTPEGRRWFEEKKQQLRMEAII</sequence>
<proteinExistence type="predicted"/>
<evidence type="ECO:0008006" key="3">
    <source>
        <dbReference type="Google" id="ProtNLM"/>
    </source>
</evidence>
<dbReference type="EMBL" id="AP019400">
    <property type="protein sequence ID" value="BBI32011.1"/>
    <property type="molecule type" value="Genomic_DNA"/>
</dbReference>
<dbReference type="RefSeq" id="WP_130606234.1">
    <property type="nucleotide sequence ID" value="NZ_AP019400.1"/>
</dbReference>
<reference evidence="1 2" key="1">
    <citation type="submission" date="2019-01" db="EMBL/GenBank/DDBJ databases">
        <title>Complete genome sequence of Cohnella hallensis HS21 isolated from Korean fir (Abies koreana) rhizospheric soil.</title>
        <authorList>
            <person name="Jiang L."/>
            <person name="Kang S.W."/>
            <person name="Kim S."/>
            <person name="Jung J."/>
            <person name="Kim C.Y."/>
            <person name="Kim D.H."/>
            <person name="Kim S.W."/>
            <person name="Lee J."/>
        </authorList>
    </citation>
    <scope>NUCLEOTIDE SEQUENCE [LARGE SCALE GENOMIC DNA]</scope>
    <source>
        <strain evidence="1 2">HS21</strain>
    </source>
</reference>
<keyword evidence="2" id="KW-1185">Reference proteome</keyword>
<dbReference type="OrthoDB" id="2628547at2"/>
<protein>
    <recommendedName>
        <fullName evidence="3">HNH endonuclease</fullName>
    </recommendedName>
</protein>
<name>A0A3T1D1T3_9BACL</name>
<gene>
    <name evidence="1" type="ORF">KCTCHS21_14100</name>
</gene>
<accession>A0A3T1D1T3</accession>
<dbReference type="KEGG" id="cohn:KCTCHS21_14100"/>
<evidence type="ECO:0000313" key="1">
    <source>
        <dbReference type="EMBL" id="BBI32011.1"/>
    </source>
</evidence>
<organism evidence="1 2">
    <name type="scientific">Cohnella abietis</name>
    <dbReference type="NCBI Taxonomy" id="2507935"/>
    <lineage>
        <taxon>Bacteria</taxon>
        <taxon>Bacillati</taxon>
        <taxon>Bacillota</taxon>
        <taxon>Bacilli</taxon>
        <taxon>Bacillales</taxon>
        <taxon>Paenibacillaceae</taxon>
        <taxon>Cohnella</taxon>
    </lineage>
</organism>
<dbReference type="AlphaFoldDB" id="A0A3T1D1T3"/>